<dbReference type="PRINTS" id="PR01438">
    <property type="entry name" value="UNVRSLSTRESS"/>
</dbReference>
<dbReference type="AlphaFoldDB" id="I0WNE4"/>
<evidence type="ECO:0000256" key="2">
    <source>
        <dbReference type="ARBA" id="ARBA00022741"/>
    </source>
</evidence>
<dbReference type="PATRIC" id="fig|1165867.3.peg.4321"/>
<dbReference type="GO" id="GO:0005524">
    <property type="term" value="F:ATP binding"/>
    <property type="evidence" value="ECO:0007669"/>
    <property type="project" value="UniProtKB-KW"/>
</dbReference>
<evidence type="ECO:0000256" key="1">
    <source>
        <dbReference type="ARBA" id="ARBA00008791"/>
    </source>
</evidence>
<evidence type="ECO:0000313" key="5">
    <source>
        <dbReference type="EMBL" id="EID77910.1"/>
    </source>
</evidence>
<dbReference type="PANTHER" id="PTHR46268">
    <property type="entry name" value="STRESS RESPONSE PROTEIN NHAX"/>
    <property type="match status" value="1"/>
</dbReference>
<feature type="domain" description="UspA" evidence="4">
    <location>
        <begin position="33"/>
        <end position="172"/>
    </location>
</feature>
<dbReference type="Pfam" id="PF00582">
    <property type="entry name" value="Usp"/>
    <property type="match status" value="2"/>
</dbReference>
<gene>
    <name evidence="5" type="ORF">W59_21203</name>
</gene>
<dbReference type="Proteomes" id="UP000006447">
    <property type="component" value="Unassembled WGS sequence"/>
</dbReference>
<feature type="domain" description="UspA" evidence="4">
    <location>
        <begin position="185"/>
        <end position="324"/>
    </location>
</feature>
<sequence>MCPLETVTRRWHILDQACTNEQRRGIDMPTDSPIVVGVDGSAQSLDAVRWAADAAVHHRAPLLLVSSLVKAPGTFGDAVNLSAGAFTGVEYGGTQRLATAAELARRSVPGNHLTLRTALRHGSAATVLLDAAKSARMLVVGSRGLGEFTGGLVGSVSSAVASHAACPVAVIRGMPETDAPPLDGPVVVGVDGSPNSEPAIAAAFEEASLRGVDLVAVHAWSDFSLLTVTPADLSDNDLPWSAIETAEQAVLSESLAGWKDKYPDVSVRKVVVRDRPVHHLLQQARESQLVVTGSRGRGGFASLLLGSTSRALLHSITCPLLIVRH</sequence>
<evidence type="ECO:0000259" key="4">
    <source>
        <dbReference type="Pfam" id="PF00582"/>
    </source>
</evidence>
<dbReference type="InterPro" id="IPR014729">
    <property type="entry name" value="Rossmann-like_a/b/a_fold"/>
</dbReference>
<keyword evidence="2" id="KW-0547">Nucleotide-binding</keyword>
<dbReference type="InterPro" id="IPR006015">
    <property type="entry name" value="Universal_stress_UspA"/>
</dbReference>
<dbReference type="Gene3D" id="3.40.50.620">
    <property type="entry name" value="HUPs"/>
    <property type="match status" value="2"/>
</dbReference>
<proteinExistence type="inferred from homology"/>
<keyword evidence="3" id="KW-0067">ATP-binding</keyword>
<evidence type="ECO:0000313" key="6">
    <source>
        <dbReference type="Proteomes" id="UP000006447"/>
    </source>
</evidence>
<comment type="caution">
    <text evidence="5">The sequence shown here is derived from an EMBL/GenBank/DDBJ whole genome shotgun (WGS) entry which is preliminary data.</text>
</comment>
<name>I0WNE4_RHOOP</name>
<accession>I0WNE4</accession>
<organism evidence="5 6">
    <name type="scientific">Rhodococcus opacus RKJ300 = JCM 13270</name>
    <dbReference type="NCBI Taxonomy" id="1165867"/>
    <lineage>
        <taxon>Bacteria</taxon>
        <taxon>Bacillati</taxon>
        <taxon>Actinomycetota</taxon>
        <taxon>Actinomycetes</taxon>
        <taxon>Mycobacteriales</taxon>
        <taxon>Nocardiaceae</taxon>
        <taxon>Rhodococcus</taxon>
    </lineage>
</organism>
<dbReference type="PANTHER" id="PTHR46268:SF27">
    <property type="entry name" value="UNIVERSAL STRESS PROTEIN RV2623"/>
    <property type="match status" value="1"/>
</dbReference>
<evidence type="ECO:0000256" key="3">
    <source>
        <dbReference type="ARBA" id="ARBA00022840"/>
    </source>
</evidence>
<dbReference type="SUPFAM" id="SSF52402">
    <property type="entry name" value="Adenine nucleotide alpha hydrolases-like"/>
    <property type="match status" value="2"/>
</dbReference>
<protein>
    <submittedName>
        <fullName evidence="5">Universal stress protein</fullName>
    </submittedName>
</protein>
<comment type="similarity">
    <text evidence="1">Belongs to the universal stress protein A family.</text>
</comment>
<reference evidence="5 6" key="1">
    <citation type="journal article" date="2012" name="J. Bacteriol.">
        <title>Draft genome sequence of the nitrophenol-degrading actinomycete Rhodococcus imtechensis RKJ300.</title>
        <authorList>
            <person name="Vikram S."/>
            <person name="Kumar S."/>
            <person name="Subramanian S."/>
            <person name="Raghava G.P."/>
        </authorList>
    </citation>
    <scope>NUCLEOTIDE SEQUENCE [LARGE SCALE GENOMIC DNA]</scope>
    <source>
        <strain evidence="5 6">RKJ300</strain>
    </source>
</reference>
<dbReference type="EMBL" id="AJJH01000115">
    <property type="protein sequence ID" value="EID77910.1"/>
    <property type="molecule type" value="Genomic_DNA"/>
</dbReference>
<dbReference type="InterPro" id="IPR006016">
    <property type="entry name" value="UspA"/>
</dbReference>